<dbReference type="RefSeq" id="WP_063179857.1">
    <property type="nucleotide sequence ID" value="NZ_LQNT01000009.1"/>
</dbReference>
<accession>A0A163FCY6</accession>
<organism evidence="1 2">
    <name type="scientific">Bhargavaea cecembensis</name>
    <dbReference type="NCBI Taxonomy" id="394098"/>
    <lineage>
        <taxon>Bacteria</taxon>
        <taxon>Bacillati</taxon>
        <taxon>Bacillota</taxon>
        <taxon>Bacilli</taxon>
        <taxon>Bacillales</taxon>
        <taxon>Caryophanaceae</taxon>
        <taxon>Bhargavaea</taxon>
    </lineage>
</organism>
<gene>
    <name evidence="1" type="ORF">AV656_05690</name>
</gene>
<proteinExistence type="predicted"/>
<evidence type="ECO:0000313" key="2">
    <source>
        <dbReference type="Proteomes" id="UP000076490"/>
    </source>
</evidence>
<dbReference type="EMBL" id="LQNT01000009">
    <property type="protein sequence ID" value="KZE38407.1"/>
    <property type="molecule type" value="Genomic_DNA"/>
</dbReference>
<evidence type="ECO:0000313" key="1">
    <source>
        <dbReference type="EMBL" id="KZE38407.1"/>
    </source>
</evidence>
<dbReference type="Proteomes" id="UP000076490">
    <property type="component" value="Unassembled WGS sequence"/>
</dbReference>
<dbReference type="OrthoDB" id="2453148at2"/>
<dbReference type="AlphaFoldDB" id="A0A163FCY6"/>
<comment type="caution">
    <text evidence="1">The sequence shown here is derived from an EMBL/GenBank/DDBJ whole genome shotgun (WGS) entry which is preliminary data.</text>
</comment>
<name>A0A163FCY6_9BACL</name>
<protein>
    <submittedName>
        <fullName evidence="1">Uncharacterized protein</fullName>
    </submittedName>
</protein>
<sequence>MTRYEIRLKGKRSGIRPGKWRLIERKGGGETGYKVVMEGDGDYIRLPGMNYGPFRLSNVSMDFAEQVIVFHKPPEDRQLFRETGNEFMSSYIMEFGEDGFGFFVDGSQRPRKKGRERKSPGE</sequence>
<reference evidence="1 2" key="1">
    <citation type="submission" date="2016-01" db="EMBL/GenBank/DDBJ databases">
        <title>Whole genome sequencing of Bhargavaea cecembensis T14.</title>
        <authorList>
            <person name="Hong K.W."/>
        </authorList>
    </citation>
    <scope>NUCLEOTIDE SEQUENCE [LARGE SCALE GENOMIC DNA]</scope>
    <source>
        <strain evidence="1 2">T14</strain>
    </source>
</reference>